<dbReference type="AlphaFoldDB" id="A0A1R4HTV7"/>
<organism evidence="1 2">
    <name type="scientific">Halomonas citrativorans</name>
    <dbReference type="NCBI Taxonomy" id="2742612"/>
    <lineage>
        <taxon>Bacteria</taxon>
        <taxon>Pseudomonadati</taxon>
        <taxon>Pseudomonadota</taxon>
        <taxon>Gammaproteobacteria</taxon>
        <taxon>Oceanospirillales</taxon>
        <taxon>Halomonadaceae</taxon>
        <taxon>Halomonas</taxon>
    </lineage>
</organism>
<sequence length="41" mass="4415">MHCPAPLTLPYINIGNGTHTIFNVLTCQIAQHLTASMALAH</sequence>
<dbReference type="EMBL" id="FUKM01000017">
    <property type="protein sequence ID" value="SJN10980.1"/>
    <property type="molecule type" value="Genomic_DNA"/>
</dbReference>
<reference evidence="1 2" key="1">
    <citation type="submission" date="2017-02" db="EMBL/GenBank/DDBJ databases">
        <authorList>
            <person name="Dridi B."/>
        </authorList>
    </citation>
    <scope>NUCLEOTIDE SEQUENCE [LARGE SCALE GENOMIC DNA]</scope>
    <source>
        <strain evidence="1 2">JB380</strain>
    </source>
</reference>
<gene>
    <name evidence="1" type="ORF">CZ787_04875</name>
</gene>
<evidence type="ECO:0000313" key="1">
    <source>
        <dbReference type="EMBL" id="SJN10980.1"/>
    </source>
</evidence>
<comment type="caution">
    <text evidence="1">The sequence shown here is derived from an EMBL/GenBank/DDBJ whole genome shotgun (WGS) entry which is preliminary data.</text>
</comment>
<dbReference type="Proteomes" id="UP000196331">
    <property type="component" value="Unassembled WGS sequence"/>
</dbReference>
<protein>
    <submittedName>
        <fullName evidence="1">Uncharacterized protein</fullName>
    </submittedName>
</protein>
<accession>A0A1R4HTV7</accession>
<name>A0A1R4HTV7_9GAMM</name>
<proteinExistence type="predicted"/>
<evidence type="ECO:0000313" key="2">
    <source>
        <dbReference type="Proteomes" id="UP000196331"/>
    </source>
</evidence>